<dbReference type="SMART" id="SM00881">
    <property type="entry name" value="CoA_binding"/>
    <property type="match status" value="1"/>
</dbReference>
<evidence type="ECO:0000313" key="2">
    <source>
        <dbReference type="EMBL" id="TVM33331.1"/>
    </source>
</evidence>
<dbReference type="PANTHER" id="PTHR33303">
    <property type="entry name" value="CYTOPLASMIC PROTEIN-RELATED"/>
    <property type="match status" value="1"/>
</dbReference>
<accession>A0A6P1ZGC6</accession>
<evidence type="ECO:0000259" key="1">
    <source>
        <dbReference type="SMART" id="SM00881"/>
    </source>
</evidence>
<dbReference type="Gene3D" id="3.40.50.720">
    <property type="entry name" value="NAD(P)-binding Rossmann-like Domain"/>
    <property type="match status" value="1"/>
</dbReference>
<dbReference type="InterPro" id="IPR036291">
    <property type="entry name" value="NAD(P)-bd_dom_sf"/>
</dbReference>
<dbReference type="PANTHER" id="PTHR33303:SF2">
    <property type="entry name" value="COA-BINDING DOMAIN-CONTAINING PROTEIN"/>
    <property type="match status" value="1"/>
</dbReference>
<dbReference type="RefSeq" id="WP_144305553.1">
    <property type="nucleotide sequence ID" value="NZ_QMIF01000007.1"/>
</dbReference>
<name>A0A6P1ZGC6_9BACT</name>
<reference evidence="2 3" key="1">
    <citation type="submission" date="2018-06" db="EMBL/GenBank/DDBJ databases">
        <title>Complete genome of Desulfovibrio marinus P48SEP.</title>
        <authorList>
            <person name="Crispim J.S."/>
            <person name="Vidigal P.M.P."/>
            <person name="Silva L.C.F."/>
            <person name="Araujo L.C."/>
            <person name="Laguardia C.N."/>
            <person name="Dias R.S."/>
            <person name="Sousa M.P."/>
            <person name="Paula S.O."/>
            <person name="Silva C."/>
        </authorList>
    </citation>
    <scope>NUCLEOTIDE SEQUENCE [LARGE SCALE GENOMIC DNA]</scope>
    <source>
        <strain evidence="2 3">P48SEP</strain>
    </source>
</reference>
<dbReference type="AlphaFoldDB" id="A0A6P1ZGC6"/>
<proteinExistence type="predicted"/>
<gene>
    <name evidence="2" type="ORF">DQK91_11720</name>
</gene>
<dbReference type="Proteomes" id="UP000434052">
    <property type="component" value="Unassembled WGS sequence"/>
</dbReference>
<feature type="domain" description="CoA-binding" evidence="1">
    <location>
        <begin position="10"/>
        <end position="105"/>
    </location>
</feature>
<evidence type="ECO:0000313" key="3">
    <source>
        <dbReference type="Proteomes" id="UP000434052"/>
    </source>
</evidence>
<dbReference type="Pfam" id="PF13380">
    <property type="entry name" value="CoA_binding_2"/>
    <property type="match status" value="1"/>
</dbReference>
<protein>
    <submittedName>
        <fullName evidence="2">CoA-binding protein</fullName>
    </submittedName>
</protein>
<organism evidence="2 3">
    <name type="scientific">Oceanidesulfovibrio marinus</name>
    <dbReference type="NCBI Taxonomy" id="370038"/>
    <lineage>
        <taxon>Bacteria</taxon>
        <taxon>Pseudomonadati</taxon>
        <taxon>Thermodesulfobacteriota</taxon>
        <taxon>Desulfovibrionia</taxon>
        <taxon>Desulfovibrionales</taxon>
        <taxon>Desulfovibrionaceae</taxon>
        <taxon>Oceanidesulfovibrio</taxon>
    </lineage>
</organism>
<dbReference type="SUPFAM" id="SSF51735">
    <property type="entry name" value="NAD(P)-binding Rossmann-fold domains"/>
    <property type="match status" value="1"/>
</dbReference>
<comment type="caution">
    <text evidence="2">The sequence shown here is derived from an EMBL/GenBank/DDBJ whole genome shotgun (WGS) entry which is preliminary data.</text>
</comment>
<dbReference type="OrthoDB" id="9804695at2"/>
<dbReference type="InterPro" id="IPR003781">
    <property type="entry name" value="CoA-bd"/>
</dbReference>
<sequence length="136" mass="15327">MLDFNSIKDILAQSKTIAVIGAKDKPSQPVDMVGRYLLSAGFNVIPVHPKRQNVWGLKTYPSIKDVEEPVDIVDLFRASQFCPDHAREVLQLAQPPKLFWMQSGIRSPEAEELLAGTPTQVVSDECLMVVHRRLFR</sequence>
<dbReference type="EMBL" id="QMIF01000007">
    <property type="protein sequence ID" value="TVM33331.1"/>
    <property type="molecule type" value="Genomic_DNA"/>
</dbReference>